<name>A0A2H0UK22_9BACT</name>
<sequence>MEFRQELFWDVDPKTIDPKKHARYIIERILDFGNDKEVRWMRRTYKMELIRDVVERSRALHPQTKSLWRLLTQAK</sequence>
<dbReference type="AlphaFoldDB" id="A0A2H0UK22"/>
<dbReference type="EMBL" id="PFBD01000028">
    <property type="protein sequence ID" value="PIR86741.1"/>
    <property type="molecule type" value="Genomic_DNA"/>
</dbReference>
<evidence type="ECO:0000313" key="3">
    <source>
        <dbReference type="Proteomes" id="UP000229526"/>
    </source>
</evidence>
<organism evidence="2 3">
    <name type="scientific">Candidatus Harrisonbacteria bacterium CG10_big_fil_rev_8_21_14_0_10_49_15</name>
    <dbReference type="NCBI Taxonomy" id="1974587"/>
    <lineage>
        <taxon>Bacteria</taxon>
        <taxon>Candidatus Harrisoniibacteriota</taxon>
    </lineage>
</organism>
<dbReference type="Proteomes" id="UP000229526">
    <property type="component" value="Unassembled WGS sequence"/>
</dbReference>
<gene>
    <name evidence="2" type="ORF">COU11_04505</name>
</gene>
<evidence type="ECO:0000313" key="2">
    <source>
        <dbReference type="EMBL" id="PIR86741.1"/>
    </source>
</evidence>
<evidence type="ECO:0000259" key="1">
    <source>
        <dbReference type="Pfam" id="PF21956"/>
    </source>
</evidence>
<accession>A0A2H0UK22</accession>
<comment type="caution">
    <text evidence="2">The sequence shown here is derived from an EMBL/GenBank/DDBJ whole genome shotgun (WGS) entry which is preliminary data.</text>
</comment>
<dbReference type="InterPro" id="IPR053830">
    <property type="entry name" value="DUF6922"/>
</dbReference>
<reference evidence="3" key="1">
    <citation type="submission" date="2017-09" db="EMBL/GenBank/DDBJ databases">
        <title>Depth-based differentiation of microbial function through sediment-hosted aquifers and enrichment of novel symbionts in the deep terrestrial subsurface.</title>
        <authorList>
            <person name="Probst A.J."/>
            <person name="Ladd B."/>
            <person name="Jarett J.K."/>
            <person name="Geller-Mcgrath D.E."/>
            <person name="Sieber C.M.K."/>
            <person name="Emerson J.B."/>
            <person name="Anantharaman K."/>
            <person name="Thomas B.C."/>
            <person name="Malmstrom R."/>
            <person name="Stieglmeier M."/>
            <person name="Klingl A."/>
            <person name="Woyke T."/>
            <person name="Ryan C.M."/>
            <person name="Banfield J.F."/>
        </authorList>
    </citation>
    <scope>NUCLEOTIDE SEQUENCE [LARGE SCALE GENOMIC DNA]</scope>
</reference>
<protein>
    <recommendedName>
        <fullName evidence="1">DUF6922 domain-containing protein</fullName>
    </recommendedName>
</protein>
<feature type="domain" description="DUF6922" evidence="1">
    <location>
        <begin position="3"/>
        <end position="54"/>
    </location>
</feature>
<dbReference type="Pfam" id="PF21956">
    <property type="entry name" value="DUF6922"/>
    <property type="match status" value="1"/>
</dbReference>
<proteinExistence type="predicted"/>